<evidence type="ECO:0000313" key="2">
    <source>
        <dbReference type="EMBL" id="VDO91559.1"/>
    </source>
</evidence>
<feature type="region of interest" description="Disordered" evidence="1">
    <location>
        <begin position="1"/>
        <end position="26"/>
    </location>
</feature>
<accession>A0A3P7ZMJ0</accession>
<evidence type="ECO:0000313" key="4">
    <source>
        <dbReference type="WBParaSite" id="HPBE_0001226801-mRNA-1"/>
    </source>
</evidence>
<proteinExistence type="predicted"/>
<reference evidence="2 3" key="1">
    <citation type="submission" date="2018-11" db="EMBL/GenBank/DDBJ databases">
        <authorList>
            <consortium name="Pathogen Informatics"/>
        </authorList>
    </citation>
    <scope>NUCLEOTIDE SEQUENCE [LARGE SCALE GENOMIC DNA]</scope>
</reference>
<evidence type="ECO:0000256" key="1">
    <source>
        <dbReference type="SAM" id="MobiDB-lite"/>
    </source>
</evidence>
<feature type="compositionally biased region" description="Acidic residues" evidence="1">
    <location>
        <begin position="1"/>
        <end position="17"/>
    </location>
</feature>
<keyword evidence="3" id="KW-1185">Reference proteome</keyword>
<feature type="region of interest" description="Disordered" evidence="1">
    <location>
        <begin position="78"/>
        <end position="100"/>
    </location>
</feature>
<sequence>MCQADLDVDDQDNDGDESTPFTEEKQVQWCKRKQEVTSEAIISKLTELMTCRQRLGSNGKQHVSLMQELYKTIEGHTLAGQQSSSSSISSPQHCQGGRSGCTLRKDFIRRRNQQTDQRGSEVIQVHVAPAVLQQLASPGLPSTSRVLATSSSNFQKPSVSASTHVLPPPLKFVATTSTSGPPTCEPISPDDSASQVR</sequence>
<protein>
    <submittedName>
        <fullName evidence="4">BESS domain-containing protein</fullName>
    </submittedName>
</protein>
<evidence type="ECO:0000313" key="3">
    <source>
        <dbReference type="Proteomes" id="UP000050761"/>
    </source>
</evidence>
<dbReference type="EMBL" id="UZAH01027426">
    <property type="protein sequence ID" value="VDO91559.1"/>
    <property type="molecule type" value="Genomic_DNA"/>
</dbReference>
<dbReference type="Proteomes" id="UP000050761">
    <property type="component" value="Unassembled WGS sequence"/>
</dbReference>
<organism evidence="3 4">
    <name type="scientific">Heligmosomoides polygyrus</name>
    <name type="common">Parasitic roundworm</name>
    <dbReference type="NCBI Taxonomy" id="6339"/>
    <lineage>
        <taxon>Eukaryota</taxon>
        <taxon>Metazoa</taxon>
        <taxon>Ecdysozoa</taxon>
        <taxon>Nematoda</taxon>
        <taxon>Chromadorea</taxon>
        <taxon>Rhabditida</taxon>
        <taxon>Rhabditina</taxon>
        <taxon>Rhabditomorpha</taxon>
        <taxon>Strongyloidea</taxon>
        <taxon>Heligmosomidae</taxon>
        <taxon>Heligmosomoides</taxon>
    </lineage>
</organism>
<accession>A0A183FVD9</accession>
<gene>
    <name evidence="2" type="ORF">HPBE_LOCUS12269</name>
</gene>
<feature type="region of interest" description="Disordered" evidence="1">
    <location>
        <begin position="172"/>
        <end position="197"/>
    </location>
</feature>
<name>A0A183FVD9_HELPZ</name>
<dbReference type="AlphaFoldDB" id="A0A183FVD9"/>
<dbReference type="WBParaSite" id="HPBE_0001226801-mRNA-1">
    <property type="protein sequence ID" value="HPBE_0001226801-mRNA-1"/>
    <property type="gene ID" value="HPBE_0001226801"/>
</dbReference>
<reference evidence="4" key="2">
    <citation type="submission" date="2019-09" db="UniProtKB">
        <authorList>
            <consortium name="WormBaseParasite"/>
        </authorList>
    </citation>
    <scope>IDENTIFICATION</scope>
</reference>
<dbReference type="OrthoDB" id="29647at2759"/>